<keyword evidence="2" id="KW-1185">Reference proteome</keyword>
<organism evidence="1 2">
    <name type="scientific">Forsythia ovata</name>
    <dbReference type="NCBI Taxonomy" id="205694"/>
    <lineage>
        <taxon>Eukaryota</taxon>
        <taxon>Viridiplantae</taxon>
        <taxon>Streptophyta</taxon>
        <taxon>Embryophyta</taxon>
        <taxon>Tracheophyta</taxon>
        <taxon>Spermatophyta</taxon>
        <taxon>Magnoliopsida</taxon>
        <taxon>eudicotyledons</taxon>
        <taxon>Gunneridae</taxon>
        <taxon>Pentapetalae</taxon>
        <taxon>asterids</taxon>
        <taxon>lamiids</taxon>
        <taxon>Lamiales</taxon>
        <taxon>Oleaceae</taxon>
        <taxon>Forsythieae</taxon>
        <taxon>Forsythia</taxon>
    </lineage>
</organism>
<sequence>MSQVFMRHEKNLEEIEEFLGNPTRLVCSRQDPYRKTPVVQAELNKISSMHPYEITKSMNLPALGCYIELESRPLEFPIRTLIFSLILPALGSCSVSLPPSPKLDCG</sequence>
<name>A0ABD1TB25_9LAMI</name>
<reference evidence="2" key="1">
    <citation type="submission" date="2024-07" db="EMBL/GenBank/DDBJ databases">
        <title>Two chromosome-level genome assemblies of Korean endemic species Abeliophyllum distichum and Forsythia ovata (Oleaceae).</title>
        <authorList>
            <person name="Jang H."/>
        </authorList>
    </citation>
    <scope>NUCLEOTIDE SEQUENCE [LARGE SCALE GENOMIC DNA]</scope>
</reference>
<dbReference type="AlphaFoldDB" id="A0ABD1TB25"/>
<evidence type="ECO:0000313" key="2">
    <source>
        <dbReference type="Proteomes" id="UP001604277"/>
    </source>
</evidence>
<protein>
    <submittedName>
        <fullName evidence="1">Uncharacterized protein</fullName>
    </submittedName>
</protein>
<accession>A0ABD1TB25</accession>
<proteinExistence type="predicted"/>
<evidence type="ECO:0000313" key="1">
    <source>
        <dbReference type="EMBL" id="KAL2509938.1"/>
    </source>
</evidence>
<dbReference type="Proteomes" id="UP001604277">
    <property type="component" value="Unassembled WGS sequence"/>
</dbReference>
<comment type="caution">
    <text evidence="1">The sequence shown here is derived from an EMBL/GenBank/DDBJ whole genome shotgun (WGS) entry which is preliminary data.</text>
</comment>
<gene>
    <name evidence="1" type="ORF">Fot_33585</name>
</gene>
<dbReference type="EMBL" id="JBFOLJ010000009">
    <property type="protein sequence ID" value="KAL2509938.1"/>
    <property type="molecule type" value="Genomic_DNA"/>
</dbReference>